<feature type="domain" description="CFAP91" evidence="2">
    <location>
        <begin position="1"/>
        <end position="57"/>
    </location>
</feature>
<evidence type="ECO:0000313" key="4">
    <source>
        <dbReference type="Proteomes" id="UP000186817"/>
    </source>
</evidence>
<feature type="compositionally biased region" description="Basic and acidic residues" evidence="1">
    <location>
        <begin position="99"/>
        <end position="109"/>
    </location>
</feature>
<dbReference type="OrthoDB" id="567787at2759"/>
<evidence type="ECO:0000313" key="3">
    <source>
        <dbReference type="EMBL" id="OLP75505.1"/>
    </source>
</evidence>
<feature type="region of interest" description="Disordered" evidence="1">
    <location>
        <begin position="95"/>
        <end position="123"/>
    </location>
</feature>
<protein>
    <recommendedName>
        <fullName evidence="2">CFAP91 domain-containing protein</fullName>
    </recommendedName>
</protein>
<dbReference type="AlphaFoldDB" id="A0A1Q9BXX2"/>
<reference evidence="3 4" key="1">
    <citation type="submission" date="2016-02" db="EMBL/GenBank/DDBJ databases">
        <title>Genome analysis of coral dinoflagellate symbionts highlights evolutionary adaptations to a symbiotic lifestyle.</title>
        <authorList>
            <person name="Aranda M."/>
            <person name="Li Y."/>
            <person name="Liew Y.J."/>
            <person name="Baumgarten S."/>
            <person name="Simakov O."/>
            <person name="Wilson M."/>
            <person name="Piel J."/>
            <person name="Ashoor H."/>
            <person name="Bougouffa S."/>
            <person name="Bajic V.B."/>
            <person name="Ryu T."/>
            <person name="Ravasi T."/>
            <person name="Bayer T."/>
            <person name="Micklem G."/>
            <person name="Kim H."/>
            <person name="Bhak J."/>
            <person name="Lajeunesse T.C."/>
            <person name="Voolstra C.R."/>
        </authorList>
    </citation>
    <scope>NUCLEOTIDE SEQUENCE [LARGE SCALE GENOMIC DNA]</scope>
    <source>
        <strain evidence="3 4">CCMP2467</strain>
    </source>
</reference>
<name>A0A1Q9BXX2_SYMMI</name>
<organism evidence="3 4">
    <name type="scientific">Symbiodinium microadriaticum</name>
    <name type="common">Dinoflagellate</name>
    <name type="synonym">Zooxanthella microadriatica</name>
    <dbReference type="NCBI Taxonomy" id="2951"/>
    <lineage>
        <taxon>Eukaryota</taxon>
        <taxon>Sar</taxon>
        <taxon>Alveolata</taxon>
        <taxon>Dinophyceae</taxon>
        <taxon>Suessiales</taxon>
        <taxon>Symbiodiniaceae</taxon>
        <taxon>Symbiodinium</taxon>
    </lineage>
</organism>
<gene>
    <name evidence="3" type="ORF">AK812_SmicGene44683</name>
</gene>
<dbReference type="Proteomes" id="UP000186817">
    <property type="component" value="Unassembled WGS sequence"/>
</dbReference>
<proteinExistence type="predicted"/>
<feature type="non-terminal residue" evidence="3">
    <location>
        <position position="136"/>
    </location>
</feature>
<dbReference type="Pfam" id="PF14738">
    <property type="entry name" value="CFAP91"/>
    <property type="match status" value="1"/>
</dbReference>
<evidence type="ECO:0000259" key="2">
    <source>
        <dbReference type="Pfam" id="PF14738"/>
    </source>
</evidence>
<evidence type="ECO:0000256" key="1">
    <source>
        <dbReference type="SAM" id="MobiDB-lite"/>
    </source>
</evidence>
<dbReference type="InterPro" id="IPR032840">
    <property type="entry name" value="CFAP91_dom"/>
</dbReference>
<accession>A0A1Q9BXX2</accession>
<comment type="caution">
    <text evidence="3">The sequence shown here is derived from an EMBL/GenBank/DDBJ whole genome shotgun (WGS) entry which is preliminary data.</text>
</comment>
<feature type="non-terminal residue" evidence="3">
    <location>
        <position position="1"/>
    </location>
</feature>
<keyword evidence="4" id="KW-1185">Reference proteome</keyword>
<dbReference type="EMBL" id="LSRX01002438">
    <property type="protein sequence ID" value="OLP75505.1"/>
    <property type="molecule type" value="Genomic_DNA"/>
</dbReference>
<sequence length="136" mass="15986">AQEFREWADRERTIKDLQDKRLKLLEQVLRKMQKERTRARLCLAVEVLRKMQKERTRADAPITKRDVIAEYADFTSEDLSTFPGLVQLEASLHPSVLRAPEKHPKDMDKKKKSSHQVRKELEMTNALKTAMESIKK</sequence>